<organism evidence="4 5">
    <name type="scientific">Jatrophihabitans lederbergiae</name>
    <dbReference type="NCBI Taxonomy" id="3075547"/>
    <lineage>
        <taxon>Bacteria</taxon>
        <taxon>Bacillati</taxon>
        <taxon>Actinomycetota</taxon>
        <taxon>Actinomycetes</taxon>
        <taxon>Jatrophihabitantales</taxon>
        <taxon>Jatrophihabitantaceae</taxon>
        <taxon>Jatrophihabitans</taxon>
    </lineage>
</organism>
<evidence type="ECO:0000313" key="4">
    <source>
        <dbReference type="EMBL" id="MDT0261362.1"/>
    </source>
</evidence>
<dbReference type="NCBIfam" id="TIGR00345">
    <property type="entry name" value="GET3_arsA_TRC40"/>
    <property type="match status" value="1"/>
</dbReference>
<sequence length="421" mass="44977">MRIVLFTGKGGVGKTTMSAATALRLADRGMRTLLLSTDAAHSLSDALDVRLTDEPVTVAPGLDAVQLDIQRRFEGAWKELEKYLVSVLTQGGMDPVSAEELTVLPGVDEVLALLAVRDFAGRGQWDALVLDCAPTAETLRLLALPDALGWYLQRVLPMYRVLARGARPLGALLGRGAAVPPDAVFEAIAALAADLASVRELLTDHRTTSIRLVLTPEAVVLAEARRTFTALALYGYQLDEVVANRVFPRSTEASPWQQGWIQAQAEQLAAIEDSFAGLPVRTASYLATEPVGCAALRAVATELYGERVQSSGAESENGAAADVDPLAEVEPAELLLVTTVSPSAAGDDEPRFLLTLALPLASSGDVRASRSGDDLIVTVAGHRRILALPSALRRCAVLDGSVTDGRLTLRFRPDPRYWRPT</sequence>
<protein>
    <submittedName>
        <fullName evidence="4">ArsA family ATPase</fullName>
    </submittedName>
</protein>
<reference evidence="5" key="1">
    <citation type="submission" date="2023-07" db="EMBL/GenBank/DDBJ databases">
        <title>30 novel species of actinomycetes from the DSMZ collection.</title>
        <authorList>
            <person name="Nouioui I."/>
        </authorList>
    </citation>
    <scope>NUCLEOTIDE SEQUENCE [LARGE SCALE GENOMIC DNA]</scope>
    <source>
        <strain evidence="5">DSM 44399</strain>
    </source>
</reference>
<evidence type="ECO:0000259" key="2">
    <source>
        <dbReference type="Pfam" id="PF02374"/>
    </source>
</evidence>
<comment type="caution">
    <text evidence="4">The sequence shown here is derived from an EMBL/GenBank/DDBJ whole genome shotgun (WGS) entry which is preliminary data.</text>
</comment>
<dbReference type="InterPro" id="IPR008978">
    <property type="entry name" value="HSP20-like_chaperone"/>
</dbReference>
<name>A0ABU2J8Q9_9ACTN</name>
<evidence type="ECO:0000259" key="3">
    <source>
        <dbReference type="Pfam" id="PF17886"/>
    </source>
</evidence>
<dbReference type="Gene3D" id="3.40.50.300">
    <property type="entry name" value="P-loop containing nucleotide triphosphate hydrolases"/>
    <property type="match status" value="1"/>
</dbReference>
<dbReference type="Pfam" id="PF02374">
    <property type="entry name" value="ArsA_ATPase"/>
    <property type="match status" value="1"/>
</dbReference>
<dbReference type="EMBL" id="JAVREH010000007">
    <property type="protein sequence ID" value="MDT0261362.1"/>
    <property type="molecule type" value="Genomic_DNA"/>
</dbReference>
<dbReference type="Proteomes" id="UP001183176">
    <property type="component" value="Unassembled WGS sequence"/>
</dbReference>
<dbReference type="PANTHER" id="PTHR10803:SF3">
    <property type="entry name" value="ATPASE GET3"/>
    <property type="match status" value="1"/>
</dbReference>
<dbReference type="SUPFAM" id="SSF52540">
    <property type="entry name" value="P-loop containing nucleoside triphosphate hydrolases"/>
    <property type="match status" value="1"/>
</dbReference>
<dbReference type="Gene3D" id="2.60.40.790">
    <property type="match status" value="1"/>
</dbReference>
<dbReference type="InterPro" id="IPR040612">
    <property type="entry name" value="ArsA_HSP20-like"/>
</dbReference>
<evidence type="ECO:0000256" key="1">
    <source>
        <dbReference type="ARBA" id="ARBA00011040"/>
    </source>
</evidence>
<dbReference type="CDD" id="cd02035">
    <property type="entry name" value="ArsA"/>
    <property type="match status" value="1"/>
</dbReference>
<feature type="domain" description="ArsA HSP20-like" evidence="3">
    <location>
        <begin position="352"/>
        <end position="411"/>
    </location>
</feature>
<comment type="similarity">
    <text evidence="1">Belongs to the arsA ATPase family.</text>
</comment>
<evidence type="ECO:0000313" key="5">
    <source>
        <dbReference type="Proteomes" id="UP001183176"/>
    </source>
</evidence>
<gene>
    <name evidence="4" type="ORF">RM423_08130</name>
</gene>
<dbReference type="InterPro" id="IPR027417">
    <property type="entry name" value="P-loop_NTPase"/>
</dbReference>
<dbReference type="RefSeq" id="WP_311422518.1">
    <property type="nucleotide sequence ID" value="NZ_JAVREH010000007.1"/>
</dbReference>
<dbReference type="InterPro" id="IPR025723">
    <property type="entry name" value="ArsA/GET3_ATPase-like"/>
</dbReference>
<dbReference type="PANTHER" id="PTHR10803">
    <property type="entry name" value="ARSENICAL PUMP-DRIVING ATPASE ARSENITE-TRANSLOCATING ATPASE"/>
    <property type="match status" value="1"/>
</dbReference>
<dbReference type="InterPro" id="IPR016300">
    <property type="entry name" value="ATPase_ArsA/GET3"/>
</dbReference>
<feature type="domain" description="ArsA/GET3 Anion-transporting ATPase-like" evidence="2">
    <location>
        <begin position="1"/>
        <end position="304"/>
    </location>
</feature>
<proteinExistence type="inferred from homology"/>
<keyword evidence="5" id="KW-1185">Reference proteome</keyword>
<dbReference type="Pfam" id="PF17886">
    <property type="entry name" value="ArsA_HSP20"/>
    <property type="match status" value="1"/>
</dbReference>
<accession>A0ABU2J8Q9</accession>